<dbReference type="FunCoup" id="H6CBI5">
    <property type="interactions" value="7"/>
</dbReference>
<dbReference type="InParanoid" id="H6CBI5"/>
<dbReference type="OrthoDB" id="5579281at2759"/>
<evidence type="ECO:0000313" key="3">
    <source>
        <dbReference type="EMBL" id="EHY61132.1"/>
    </source>
</evidence>
<dbReference type="RefSeq" id="XP_009161593.1">
    <property type="nucleotide sequence ID" value="XM_009163345.1"/>
</dbReference>
<dbReference type="EMBL" id="JH226137">
    <property type="protein sequence ID" value="EHY61132.1"/>
    <property type="molecule type" value="Genomic_DNA"/>
</dbReference>
<dbReference type="GO" id="GO:0005628">
    <property type="term" value="C:prospore membrane"/>
    <property type="evidence" value="ECO:0007669"/>
    <property type="project" value="TreeGrafter"/>
</dbReference>
<dbReference type="InterPro" id="IPR040345">
    <property type="entry name" value="Mug56/Spo71"/>
</dbReference>
<gene>
    <name evidence="3" type="ORF">HMPREF1120_09068</name>
</gene>
<feature type="region of interest" description="Disordered" evidence="1">
    <location>
        <begin position="154"/>
        <end position="253"/>
    </location>
</feature>
<dbReference type="Pfam" id="PF15407">
    <property type="entry name" value="Spo7_2_N"/>
    <property type="match status" value="1"/>
</dbReference>
<dbReference type="SMART" id="SM01316">
    <property type="entry name" value="Spo7_2_N"/>
    <property type="match status" value="1"/>
</dbReference>
<dbReference type="STRING" id="858893.H6CBI5"/>
<feature type="region of interest" description="Disordered" evidence="1">
    <location>
        <begin position="78"/>
        <end position="140"/>
    </location>
</feature>
<dbReference type="eggNOG" id="ENOG502QRAT">
    <property type="taxonomic scope" value="Eukaryota"/>
</dbReference>
<dbReference type="PANTHER" id="PTHR28076:SF1">
    <property type="entry name" value="PROSPORE MEMBRANE ADAPTER PROTEIN SPO71"/>
    <property type="match status" value="1"/>
</dbReference>
<dbReference type="HOGENOM" id="CLU_003938_0_0_1"/>
<dbReference type="GeneID" id="20313707"/>
<dbReference type="InterPro" id="IPR039486">
    <property type="entry name" value="Mug56/Spo71_PH"/>
</dbReference>
<dbReference type="InterPro" id="IPR001849">
    <property type="entry name" value="PH_domain"/>
</dbReference>
<feature type="compositionally biased region" description="Low complexity" evidence="1">
    <location>
        <begin position="1006"/>
        <end position="1017"/>
    </location>
</feature>
<dbReference type="PROSITE" id="PS50003">
    <property type="entry name" value="PH_DOMAIN"/>
    <property type="match status" value="1"/>
</dbReference>
<protein>
    <recommendedName>
        <fullName evidence="2">PH domain-containing protein</fullName>
    </recommendedName>
</protein>
<dbReference type="SUPFAM" id="SSF50729">
    <property type="entry name" value="PH domain-like"/>
    <property type="match status" value="1"/>
</dbReference>
<dbReference type="Pfam" id="PF15404">
    <property type="entry name" value="PH_4"/>
    <property type="match status" value="1"/>
</dbReference>
<feature type="compositionally biased region" description="Polar residues" evidence="1">
    <location>
        <begin position="1024"/>
        <end position="1034"/>
    </location>
</feature>
<dbReference type="InterPro" id="IPR029217">
    <property type="entry name" value="Spo7_2_N"/>
</dbReference>
<keyword evidence="4" id="KW-1185">Reference proteome</keyword>
<name>H6CBI5_EXODN</name>
<dbReference type="PANTHER" id="PTHR28076">
    <property type="entry name" value="SPORULATION-SPECIFIC PROTEIN 71"/>
    <property type="match status" value="1"/>
</dbReference>
<feature type="region of interest" description="Disordered" evidence="1">
    <location>
        <begin position="750"/>
        <end position="773"/>
    </location>
</feature>
<dbReference type="GO" id="GO:1902657">
    <property type="term" value="P:protein localization to prospore membrane"/>
    <property type="evidence" value="ECO:0007669"/>
    <property type="project" value="InterPro"/>
</dbReference>
<organism evidence="3 4">
    <name type="scientific">Exophiala dermatitidis (strain ATCC 34100 / CBS 525.76 / NIH/UT8656)</name>
    <name type="common">Black yeast</name>
    <name type="synonym">Wangiella dermatitidis</name>
    <dbReference type="NCBI Taxonomy" id="858893"/>
    <lineage>
        <taxon>Eukaryota</taxon>
        <taxon>Fungi</taxon>
        <taxon>Dikarya</taxon>
        <taxon>Ascomycota</taxon>
        <taxon>Pezizomycotina</taxon>
        <taxon>Eurotiomycetes</taxon>
        <taxon>Chaetothyriomycetidae</taxon>
        <taxon>Chaetothyriales</taxon>
        <taxon>Herpotrichiellaceae</taxon>
        <taxon>Exophiala</taxon>
    </lineage>
</organism>
<dbReference type="VEuPathDB" id="FungiDB:HMPREF1120_09068"/>
<feature type="compositionally biased region" description="Acidic residues" evidence="1">
    <location>
        <begin position="121"/>
        <end position="131"/>
    </location>
</feature>
<accession>H6CBI5</accession>
<proteinExistence type="predicted"/>
<feature type="region of interest" description="Disordered" evidence="1">
    <location>
        <begin position="1006"/>
        <end position="1042"/>
    </location>
</feature>
<dbReference type="Pfam" id="PF23207">
    <property type="entry name" value="PH_SPO71"/>
    <property type="match status" value="1"/>
</dbReference>
<evidence type="ECO:0000313" key="4">
    <source>
        <dbReference type="Proteomes" id="UP000007304"/>
    </source>
</evidence>
<dbReference type="InterPro" id="IPR057379">
    <property type="entry name" value="PH_SPO71"/>
</dbReference>
<dbReference type="SMART" id="SM00233">
    <property type="entry name" value="PH"/>
    <property type="match status" value="2"/>
</dbReference>
<dbReference type="Proteomes" id="UP000007304">
    <property type="component" value="Unassembled WGS sequence"/>
</dbReference>
<dbReference type="AlphaFoldDB" id="H6CBI5"/>
<dbReference type="OMA" id="DRWVMSI"/>
<reference evidence="3" key="1">
    <citation type="submission" date="2011-07" db="EMBL/GenBank/DDBJ databases">
        <title>The Genome Sequence of Exophiala (Wangiella) dermatitidis NIH/UT8656.</title>
        <authorList>
            <consortium name="The Broad Institute Genome Sequencing Platform"/>
            <person name="Cuomo C."/>
            <person name="Wang Z."/>
            <person name="Hunicke-Smith S."/>
            <person name="Szanislo P.J."/>
            <person name="Earl A."/>
            <person name="Young S.K."/>
            <person name="Zeng Q."/>
            <person name="Gargeya S."/>
            <person name="Fitzgerald M."/>
            <person name="Haas B."/>
            <person name="Abouelleil A."/>
            <person name="Alvarado L."/>
            <person name="Arachchi H.M."/>
            <person name="Berlin A."/>
            <person name="Brown A."/>
            <person name="Chapman S.B."/>
            <person name="Chen Z."/>
            <person name="Dunbar C."/>
            <person name="Freedman E."/>
            <person name="Gearin G."/>
            <person name="Gellesch M."/>
            <person name="Goldberg J."/>
            <person name="Griggs A."/>
            <person name="Gujja S."/>
            <person name="Heiman D."/>
            <person name="Howarth C."/>
            <person name="Larson L."/>
            <person name="Lui A."/>
            <person name="MacDonald P.J.P."/>
            <person name="Montmayeur A."/>
            <person name="Murphy C."/>
            <person name="Neiman D."/>
            <person name="Pearson M."/>
            <person name="Priest M."/>
            <person name="Roberts A."/>
            <person name="Saif S."/>
            <person name="Shea T."/>
            <person name="Shenoy N."/>
            <person name="Sisk P."/>
            <person name="Stolte C."/>
            <person name="Sykes S."/>
            <person name="Wortman J."/>
            <person name="Nusbaum C."/>
            <person name="Birren B."/>
        </authorList>
    </citation>
    <scope>NUCLEOTIDE SEQUENCE</scope>
    <source>
        <strain evidence="3">NIH/UT8656</strain>
    </source>
</reference>
<sequence>MPVGSSTTRGHDANALDPDSYTAHRLKHAFPEHLHLTSRRFFIGPIPEGWLNSNRKSWYKRRLELSSYSSRQQSFRAAADGGAHHRTLTGLDGPSTAARMSFSFPQPEDVYDAASSAEDSSAAEEVDDEPQVNEARNVEPISTNEIPLIVGIEDQDEEGNRVPKALPIPADTGLDGTSEHRGGVRFARSPKPDSFKTAQEHLGGSSSKSVTPLHRYEHPDQPTDPDSDPEEPPSNRGSFDPSGATQEDIETSSRTALLAPEGEGLHDRSLQQHDPAPLQDESTYQLVRSNTGVRFKISEEVHQRRHRIETKASRAKHRVKRLRRDMLREGTIVKMERMLVRCEITKNQVPDEFDENESLKIESRVVEKWREFVVVARKSKKQDDVDFRLQIYKTRVIPEIEDEKTKKKPLHEVKLDPKTTRVNLYSSLDKTVVIWHPYKAGTRIFVMRPISTAHSVEWYTFLRDALGWQRPDTLHVNVPDLDVVLKLEKPFEGLEAAGLNATDEETAIARTVAAERAVAGEIISQCMNMLRRDREWSSVIKLWQETAKMGLAWKRYDRLEWVYGVHEQKMYGSMAMEHSHDLELRPKKHYPTSARGRKGKLHEEPPPIEGFLIRLTSQKGAHQRLGKAFFKRLYFSTHSQYLMFNRPAKATPPHPPRLATIGGNTVPSAREIVEKTPLMYDIEPYKLHNDGISWLSSGNPATVRSHDREAVEEARRNVANVLESDGLINMCYIRQVRVIKWGASPADDNLEEGSSSDVDFHQNVPDTRGEDGATKQIDDDRVFEILLDNGLVIRLQAYSKKTRDEWISRLKKLVKYWKLRMAAEMDTYKAVRKANLAELNIDEELEAIIGQYAKKWEVSRSEASPELYNLCGISSCRSITMSGSLYLKPHRRAAFHRSQVILCGGKLLIYQATVRKSTGAQVRHIHQEKQQVVDLKDCYVYSGLIVEDDLLYQNTTFDANHPGMASLPRVYLDDGWTSADVDVMTCFVVWMNRKKGWFRTAAAVAEEQTQPQSQPQSDGPVDVTTESNTKNSAGGSRGNTRAKLRRVGQLGVPGRGMVFKCRSRAERDHWVLSVASEIERVMEQEAQNMGDQGEFRFDK</sequence>
<feature type="domain" description="PH" evidence="2">
    <location>
        <begin position="605"/>
        <end position="815"/>
    </location>
</feature>
<evidence type="ECO:0000259" key="2">
    <source>
        <dbReference type="PROSITE" id="PS50003"/>
    </source>
</evidence>
<evidence type="ECO:0000256" key="1">
    <source>
        <dbReference type="SAM" id="MobiDB-lite"/>
    </source>
</evidence>